<evidence type="ECO:0000313" key="14">
    <source>
        <dbReference type="EMBL" id="MBP1925110.1"/>
    </source>
</evidence>
<feature type="modified residue" description="N6-(pyridoxal phosphate)lysine" evidence="11">
    <location>
        <position position="226"/>
    </location>
</feature>
<evidence type="ECO:0000256" key="7">
    <source>
        <dbReference type="ARBA" id="ARBA00022679"/>
    </source>
</evidence>
<keyword evidence="6 11" id="KW-0028">Amino-acid biosynthesis</keyword>
<dbReference type="InterPro" id="IPR050106">
    <property type="entry name" value="HistidinolP_aminotransfase"/>
</dbReference>
<feature type="domain" description="Aminotransferase class I/classII large" evidence="13">
    <location>
        <begin position="33"/>
        <end position="359"/>
    </location>
</feature>
<dbReference type="InterPro" id="IPR001917">
    <property type="entry name" value="Aminotrans_II_pyridoxalP_BS"/>
</dbReference>
<dbReference type="PROSITE" id="PS00599">
    <property type="entry name" value="AA_TRANSFER_CLASS_2"/>
    <property type="match status" value="1"/>
</dbReference>
<reference evidence="14 15" key="1">
    <citation type="submission" date="2021-03" db="EMBL/GenBank/DDBJ databases">
        <title>Genomic Encyclopedia of Type Strains, Phase IV (KMG-IV): sequencing the most valuable type-strain genomes for metagenomic binning, comparative biology and taxonomic classification.</title>
        <authorList>
            <person name="Goeker M."/>
        </authorList>
    </citation>
    <scope>NUCLEOTIDE SEQUENCE [LARGE SCALE GENOMIC DNA]</scope>
    <source>
        <strain evidence="14 15">DSM 24004</strain>
    </source>
</reference>
<evidence type="ECO:0000256" key="1">
    <source>
        <dbReference type="ARBA" id="ARBA00001933"/>
    </source>
</evidence>
<dbReference type="InterPro" id="IPR015424">
    <property type="entry name" value="PyrdxlP-dep_Trfase"/>
</dbReference>
<dbReference type="InterPro" id="IPR005861">
    <property type="entry name" value="HisP_aminotrans"/>
</dbReference>
<dbReference type="InterPro" id="IPR015422">
    <property type="entry name" value="PyrdxlP-dep_Trfase_small"/>
</dbReference>
<keyword evidence="7 11" id="KW-0808">Transferase</keyword>
<dbReference type="Gene3D" id="3.40.640.10">
    <property type="entry name" value="Type I PLP-dependent aspartate aminotransferase-like (Major domain)"/>
    <property type="match status" value="1"/>
</dbReference>
<comment type="similarity">
    <text evidence="3 11">Belongs to the class-II pyridoxal-phosphate-dependent aminotransferase family. Histidinol-phosphate aminotransferase subfamily.</text>
</comment>
<dbReference type="GO" id="GO:0004400">
    <property type="term" value="F:histidinol-phosphate transaminase activity"/>
    <property type="evidence" value="ECO:0007669"/>
    <property type="project" value="UniProtKB-EC"/>
</dbReference>
<name>A0ABS4GCJ4_9FIRM</name>
<comment type="cofactor">
    <cofactor evidence="1 11">
        <name>pyridoxal 5'-phosphate</name>
        <dbReference type="ChEBI" id="CHEBI:597326"/>
    </cofactor>
</comment>
<dbReference type="PANTHER" id="PTHR43643:SF6">
    <property type="entry name" value="HISTIDINOL-PHOSPHATE AMINOTRANSFERASE"/>
    <property type="match status" value="1"/>
</dbReference>
<evidence type="ECO:0000256" key="2">
    <source>
        <dbReference type="ARBA" id="ARBA00005011"/>
    </source>
</evidence>
<dbReference type="RefSeq" id="WP_209510856.1">
    <property type="nucleotide sequence ID" value="NZ_JAGGKS010000002.1"/>
</dbReference>
<keyword evidence="12" id="KW-0175">Coiled coil</keyword>
<organism evidence="14 15">
    <name type="scientific">Sedimentibacter acidaminivorans</name>
    <dbReference type="NCBI Taxonomy" id="913099"/>
    <lineage>
        <taxon>Bacteria</taxon>
        <taxon>Bacillati</taxon>
        <taxon>Bacillota</taxon>
        <taxon>Tissierellia</taxon>
        <taxon>Sedimentibacter</taxon>
    </lineage>
</organism>
<accession>A0ABS4GCJ4</accession>
<dbReference type="Pfam" id="PF00155">
    <property type="entry name" value="Aminotran_1_2"/>
    <property type="match status" value="1"/>
</dbReference>
<evidence type="ECO:0000256" key="4">
    <source>
        <dbReference type="ARBA" id="ARBA00011738"/>
    </source>
</evidence>
<evidence type="ECO:0000259" key="13">
    <source>
        <dbReference type="Pfam" id="PF00155"/>
    </source>
</evidence>
<comment type="caution">
    <text evidence="14">The sequence shown here is derived from an EMBL/GenBank/DDBJ whole genome shotgun (WGS) entry which is preliminary data.</text>
</comment>
<keyword evidence="15" id="KW-1185">Reference proteome</keyword>
<keyword evidence="5 11" id="KW-0032">Aminotransferase</keyword>
<dbReference type="Proteomes" id="UP001519342">
    <property type="component" value="Unassembled WGS sequence"/>
</dbReference>
<dbReference type="SUPFAM" id="SSF53383">
    <property type="entry name" value="PLP-dependent transferases"/>
    <property type="match status" value="1"/>
</dbReference>
<evidence type="ECO:0000256" key="3">
    <source>
        <dbReference type="ARBA" id="ARBA00007970"/>
    </source>
</evidence>
<feature type="coiled-coil region" evidence="12">
    <location>
        <begin position="266"/>
        <end position="293"/>
    </location>
</feature>
<dbReference type="CDD" id="cd00609">
    <property type="entry name" value="AAT_like"/>
    <property type="match status" value="1"/>
</dbReference>
<dbReference type="PANTHER" id="PTHR43643">
    <property type="entry name" value="HISTIDINOL-PHOSPHATE AMINOTRANSFERASE 2"/>
    <property type="match status" value="1"/>
</dbReference>
<gene>
    <name evidence="11" type="primary">hisC</name>
    <name evidence="14" type="ORF">J2Z76_000967</name>
</gene>
<protein>
    <recommendedName>
        <fullName evidence="11">Histidinol-phosphate aminotransferase</fullName>
        <ecNumber evidence="11">2.6.1.9</ecNumber>
    </recommendedName>
    <alternativeName>
        <fullName evidence="11">Imidazole acetol-phosphate transaminase</fullName>
    </alternativeName>
</protein>
<evidence type="ECO:0000313" key="15">
    <source>
        <dbReference type="Proteomes" id="UP001519342"/>
    </source>
</evidence>
<sequence>MDIKGLRKAVYTVNPYVPGKTIGEVQREYALDNIIKLGSNENPYGPFPNAIKAMERELKSLNTYPDTNFNEIKEVIGEKFGVDTSYIAVSHGSGGMLQTLAKTFIEDGDEVLIPLETYGLYKEISKLMGGVIKQIPLKSDYTLDLDGIRNAITDKTKLIWLCNPNNPTGTVFNLEAYNLLLDSLPAHTWVVLDEAYAEFANEEILPDAIGDIVREKNIIMVRTFSKAYGLAGARMGYAIARPEMIKAIDTVSEPFNASCVALAGAISTLNEDRENYEECLRNIKRDRERMILELEKMGFKVLDTHTNFVFFQTPYDGAKIAQELLMMGVIVRSCEAWEYPNAIRVTVGTREEVDEFLNSFRKVIHLQDDESRIS</sequence>
<dbReference type="HAMAP" id="MF_01023">
    <property type="entry name" value="HisC_aminotrans_2"/>
    <property type="match status" value="1"/>
</dbReference>
<comment type="catalytic activity">
    <reaction evidence="10 11">
        <text>L-histidinol phosphate + 2-oxoglutarate = 3-(imidazol-4-yl)-2-oxopropyl phosphate + L-glutamate</text>
        <dbReference type="Rhea" id="RHEA:23744"/>
        <dbReference type="ChEBI" id="CHEBI:16810"/>
        <dbReference type="ChEBI" id="CHEBI:29985"/>
        <dbReference type="ChEBI" id="CHEBI:57766"/>
        <dbReference type="ChEBI" id="CHEBI:57980"/>
        <dbReference type="EC" id="2.6.1.9"/>
    </reaction>
</comment>
<dbReference type="EMBL" id="JAGGKS010000002">
    <property type="protein sequence ID" value="MBP1925110.1"/>
    <property type="molecule type" value="Genomic_DNA"/>
</dbReference>
<evidence type="ECO:0000256" key="8">
    <source>
        <dbReference type="ARBA" id="ARBA00022898"/>
    </source>
</evidence>
<evidence type="ECO:0000256" key="6">
    <source>
        <dbReference type="ARBA" id="ARBA00022605"/>
    </source>
</evidence>
<proteinExistence type="inferred from homology"/>
<comment type="subunit">
    <text evidence="4 11">Homodimer.</text>
</comment>
<evidence type="ECO:0000256" key="5">
    <source>
        <dbReference type="ARBA" id="ARBA00022576"/>
    </source>
</evidence>
<evidence type="ECO:0000256" key="11">
    <source>
        <dbReference type="HAMAP-Rule" id="MF_01023"/>
    </source>
</evidence>
<evidence type="ECO:0000256" key="9">
    <source>
        <dbReference type="ARBA" id="ARBA00023102"/>
    </source>
</evidence>
<keyword evidence="8 11" id="KW-0663">Pyridoxal phosphate</keyword>
<dbReference type="Gene3D" id="3.90.1150.10">
    <property type="entry name" value="Aspartate Aminotransferase, domain 1"/>
    <property type="match status" value="1"/>
</dbReference>
<comment type="pathway">
    <text evidence="2 11">Amino-acid biosynthesis; L-histidine biosynthesis; L-histidine from 5-phospho-alpha-D-ribose 1-diphosphate: step 7/9.</text>
</comment>
<evidence type="ECO:0000256" key="10">
    <source>
        <dbReference type="ARBA" id="ARBA00047481"/>
    </source>
</evidence>
<keyword evidence="9 11" id="KW-0368">Histidine biosynthesis</keyword>
<dbReference type="InterPro" id="IPR015421">
    <property type="entry name" value="PyrdxlP-dep_Trfase_major"/>
</dbReference>
<dbReference type="NCBIfam" id="TIGR01141">
    <property type="entry name" value="hisC"/>
    <property type="match status" value="1"/>
</dbReference>
<dbReference type="EC" id="2.6.1.9" evidence="11"/>
<dbReference type="InterPro" id="IPR004839">
    <property type="entry name" value="Aminotransferase_I/II_large"/>
</dbReference>
<evidence type="ECO:0000256" key="12">
    <source>
        <dbReference type="SAM" id="Coils"/>
    </source>
</evidence>